<feature type="transmembrane region" description="Helical" evidence="7">
    <location>
        <begin position="96"/>
        <end position="115"/>
    </location>
</feature>
<dbReference type="eggNOG" id="COG2814">
    <property type="taxonomic scope" value="Bacteria"/>
</dbReference>
<evidence type="ECO:0000256" key="4">
    <source>
        <dbReference type="ARBA" id="ARBA00022989"/>
    </source>
</evidence>
<feature type="transmembrane region" description="Helical" evidence="7">
    <location>
        <begin position="121"/>
        <end position="142"/>
    </location>
</feature>
<comment type="subcellular location">
    <subcellularLocation>
        <location evidence="1">Cell membrane</location>
        <topology evidence="1">Multi-pass membrane protein</topology>
    </subcellularLocation>
</comment>
<dbReference type="STRING" id="585530.HMPREF0183_1988"/>
<dbReference type="EMBL" id="ADNU01000064">
    <property type="protein sequence ID" value="EFG46726.1"/>
    <property type="molecule type" value="Genomic_DNA"/>
</dbReference>
<evidence type="ECO:0000259" key="8">
    <source>
        <dbReference type="PROSITE" id="PS50850"/>
    </source>
</evidence>
<dbReference type="Gene3D" id="1.20.1250.20">
    <property type="entry name" value="MFS general substrate transporter like domains"/>
    <property type="match status" value="1"/>
</dbReference>
<dbReference type="GO" id="GO:0005886">
    <property type="term" value="C:plasma membrane"/>
    <property type="evidence" value="ECO:0007669"/>
    <property type="project" value="UniProtKB-SubCell"/>
</dbReference>
<protein>
    <submittedName>
        <fullName evidence="9">Transporter, major facilitator family protein</fullName>
    </submittedName>
</protein>
<evidence type="ECO:0000313" key="9">
    <source>
        <dbReference type="EMBL" id="EFG46726.1"/>
    </source>
</evidence>
<feature type="domain" description="Major facilitator superfamily (MFS) profile" evidence="8">
    <location>
        <begin position="1"/>
        <end position="405"/>
    </location>
</feature>
<evidence type="ECO:0000256" key="3">
    <source>
        <dbReference type="ARBA" id="ARBA00022692"/>
    </source>
</evidence>
<dbReference type="InterPro" id="IPR036259">
    <property type="entry name" value="MFS_trans_sf"/>
</dbReference>
<dbReference type="OrthoDB" id="63984at2"/>
<reference evidence="9 10" key="1">
    <citation type="submission" date="2010-04" db="EMBL/GenBank/DDBJ databases">
        <authorList>
            <person name="Qin X."/>
            <person name="Bachman B."/>
            <person name="Battles P."/>
            <person name="Bell A."/>
            <person name="Bess C."/>
            <person name="Bickham C."/>
            <person name="Chaboub L."/>
            <person name="Chen D."/>
            <person name="Coyle M."/>
            <person name="Deiros D.R."/>
            <person name="Dinh H."/>
            <person name="Forbes L."/>
            <person name="Fowler G."/>
            <person name="Francisco L."/>
            <person name="Fu Q."/>
            <person name="Gubbala S."/>
            <person name="Hale W."/>
            <person name="Han Y."/>
            <person name="Hemphill L."/>
            <person name="Highlander S.K."/>
            <person name="Hirani K."/>
            <person name="Hogues M."/>
            <person name="Jackson L."/>
            <person name="Jakkamsetti A."/>
            <person name="Javaid M."/>
            <person name="Jiang H."/>
            <person name="Korchina V."/>
            <person name="Kovar C."/>
            <person name="Lara F."/>
            <person name="Lee S."/>
            <person name="Mata R."/>
            <person name="Mathew T."/>
            <person name="Moen C."/>
            <person name="Morales K."/>
            <person name="Munidasa M."/>
            <person name="Nazareth L."/>
            <person name="Ngo R."/>
            <person name="Nguyen L."/>
            <person name="Okwuonu G."/>
            <person name="Ongeri F."/>
            <person name="Patil S."/>
            <person name="Petrosino J."/>
            <person name="Pham C."/>
            <person name="Pham P."/>
            <person name="Pu L.-L."/>
            <person name="Puazo M."/>
            <person name="Raj R."/>
            <person name="Reid J."/>
            <person name="Rouhana J."/>
            <person name="Saada N."/>
            <person name="Shang Y."/>
            <person name="Simmons D."/>
            <person name="Thornton R."/>
            <person name="Warren J."/>
            <person name="Weissenberger G."/>
            <person name="Zhang J."/>
            <person name="Zhang L."/>
            <person name="Zhou C."/>
            <person name="Zhu D."/>
            <person name="Muzny D."/>
            <person name="Worley K."/>
            <person name="Gibbs R."/>
        </authorList>
    </citation>
    <scope>NUCLEOTIDE SEQUENCE [LARGE SCALE GENOMIC DNA]</scope>
    <source>
        <strain evidence="9 10">ATCC 49030</strain>
    </source>
</reference>
<evidence type="ECO:0000256" key="1">
    <source>
        <dbReference type="ARBA" id="ARBA00004651"/>
    </source>
</evidence>
<feature type="transmembrane region" description="Helical" evidence="7">
    <location>
        <begin position="31"/>
        <end position="53"/>
    </location>
</feature>
<dbReference type="InterPro" id="IPR020846">
    <property type="entry name" value="MFS_dom"/>
</dbReference>
<dbReference type="PROSITE" id="PS50850">
    <property type="entry name" value="MFS"/>
    <property type="match status" value="1"/>
</dbReference>
<keyword evidence="3 7" id="KW-0812">Transmembrane</keyword>
<feature type="transmembrane region" description="Helical" evidence="7">
    <location>
        <begin position="268"/>
        <end position="288"/>
    </location>
</feature>
<feature type="transmembrane region" description="Helical" evidence="7">
    <location>
        <begin position="322"/>
        <end position="343"/>
    </location>
</feature>
<keyword evidence="4 7" id="KW-1133">Transmembrane helix</keyword>
<evidence type="ECO:0000256" key="6">
    <source>
        <dbReference type="SAM" id="MobiDB-lite"/>
    </source>
</evidence>
<keyword evidence="2" id="KW-1003">Cell membrane</keyword>
<name>D4YPX8_9MICO</name>
<dbReference type="SUPFAM" id="SSF103473">
    <property type="entry name" value="MFS general substrate transporter"/>
    <property type="match status" value="1"/>
</dbReference>
<dbReference type="InterPro" id="IPR050189">
    <property type="entry name" value="MFS_Efflux_Transporters"/>
</dbReference>
<dbReference type="PANTHER" id="PTHR43124:SF3">
    <property type="entry name" value="CHLORAMPHENICOL EFFLUX PUMP RV0191"/>
    <property type="match status" value="1"/>
</dbReference>
<organism evidence="9 10">
    <name type="scientific">Brevibacterium mcbrellneri ATCC 49030</name>
    <dbReference type="NCBI Taxonomy" id="585530"/>
    <lineage>
        <taxon>Bacteria</taxon>
        <taxon>Bacillati</taxon>
        <taxon>Actinomycetota</taxon>
        <taxon>Actinomycetes</taxon>
        <taxon>Micrococcales</taxon>
        <taxon>Brevibacteriaceae</taxon>
        <taxon>Brevibacterium</taxon>
    </lineage>
</organism>
<feature type="transmembrane region" description="Helical" evidence="7">
    <location>
        <begin position="184"/>
        <end position="205"/>
    </location>
</feature>
<proteinExistence type="predicted"/>
<keyword evidence="5 7" id="KW-0472">Membrane</keyword>
<evidence type="ECO:0000256" key="2">
    <source>
        <dbReference type="ARBA" id="ARBA00022475"/>
    </source>
</evidence>
<comment type="caution">
    <text evidence="9">The sequence shown here is derived from an EMBL/GenBank/DDBJ whole genome shotgun (WGS) entry which is preliminary data.</text>
</comment>
<evidence type="ECO:0000313" key="10">
    <source>
        <dbReference type="Proteomes" id="UP000005714"/>
    </source>
</evidence>
<accession>D4YPX8</accession>
<feature type="transmembrane region" description="Helical" evidence="7">
    <location>
        <begin position="382"/>
        <end position="400"/>
    </location>
</feature>
<feature type="transmembrane region" description="Helical" evidence="7">
    <location>
        <begin position="154"/>
        <end position="178"/>
    </location>
</feature>
<dbReference type="Pfam" id="PF07690">
    <property type="entry name" value="MFS_1"/>
    <property type="match status" value="1"/>
</dbReference>
<evidence type="ECO:0000256" key="5">
    <source>
        <dbReference type="ARBA" id="ARBA00023136"/>
    </source>
</evidence>
<dbReference type="GO" id="GO:0022857">
    <property type="term" value="F:transmembrane transporter activity"/>
    <property type="evidence" value="ECO:0007669"/>
    <property type="project" value="InterPro"/>
</dbReference>
<sequence>MPSNLPHPEATAPERPPSRGSASPDFPAGRVAVVILVVTALFVLTQLYAAIPLLNPVAADLGADATFALSTSFSLTYAVGFLIWGPISDRYGRKRVMAVAIGVLAVATLLCATASSVPAMAALRALQGLSAAGFAPVALAYLTEAVAPSRRAGAIGAMSTAFLVAGIFGQVVASTVALKAGWSWFFVLCGVVLAITFVLILTLVTEAPKHAPSISLFKQFGNLARLLVTPAIVLLSIAHVTLLLSFVALYTGIGQHLESLDVPASDIILIRLAALPAMFVSLGVGALAKRFGIVRVAQTGFTLAAVGMLGEVVLSGTLPGLIAASIVYVAGVALAVPSMINLYGETAAPSRGSGMAINGFILFIGASIGPIVGGAITNLSTLAIVLVALLVIAAVSIRCVSMLNRKATRS</sequence>
<dbReference type="RefSeq" id="WP_005885558.1">
    <property type="nucleotide sequence ID" value="NZ_ADNU01000064.1"/>
</dbReference>
<feature type="region of interest" description="Disordered" evidence="6">
    <location>
        <begin position="1"/>
        <end position="23"/>
    </location>
</feature>
<gene>
    <name evidence="9" type="ORF">HMPREF0183_1988</name>
</gene>
<feature type="transmembrane region" description="Helical" evidence="7">
    <location>
        <begin position="226"/>
        <end position="248"/>
    </location>
</feature>
<keyword evidence="10" id="KW-1185">Reference proteome</keyword>
<feature type="transmembrane region" description="Helical" evidence="7">
    <location>
        <begin position="300"/>
        <end position="316"/>
    </location>
</feature>
<feature type="transmembrane region" description="Helical" evidence="7">
    <location>
        <begin position="355"/>
        <end position="376"/>
    </location>
</feature>
<dbReference type="Proteomes" id="UP000005714">
    <property type="component" value="Unassembled WGS sequence"/>
</dbReference>
<dbReference type="AlphaFoldDB" id="D4YPX8"/>
<dbReference type="InterPro" id="IPR011701">
    <property type="entry name" value="MFS"/>
</dbReference>
<feature type="transmembrane region" description="Helical" evidence="7">
    <location>
        <begin position="65"/>
        <end position="84"/>
    </location>
</feature>
<dbReference type="PANTHER" id="PTHR43124">
    <property type="entry name" value="PURINE EFFLUX PUMP PBUE"/>
    <property type="match status" value="1"/>
</dbReference>
<evidence type="ECO:0000256" key="7">
    <source>
        <dbReference type="SAM" id="Phobius"/>
    </source>
</evidence>